<protein>
    <submittedName>
        <fullName evidence="1">Uncharacterized protein</fullName>
    </submittedName>
</protein>
<dbReference type="RefSeq" id="WP_136932956.1">
    <property type="nucleotide sequence ID" value="NZ_SSMQ01000042.1"/>
</dbReference>
<evidence type="ECO:0000313" key="1">
    <source>
        <dbReference type="EMBL" id="TKD01029.1"/>
    </source>
</evidence>
<dbReference type="Proteomes" id="UP000309215">
    <property type="component" value="Unassembled WGS sequence"/>
</dbReference>
<sequence>MRGLIPALDALFCPQQDFDGHASSERGSTTDVTRRAWRITLDLSIARWLEEMPPWRSYVIFVSAEDDRTA</sequence>
<evidence type="ECO:0000313" key="2">
    <source>
        <dbReference type="Proteomes" id="UP000309215"/>
    </source>
</evidence>
<proteinExistence type="predicted"/>
<accession>A0A4U1J234</accession>
<reference evidence="1 2" key="1">
    <citation type="submission" date="2019-04" db="EMBL/GenBank/DDBJ databases">
        <authorList>
            <person name="Li Y."/>
            <person name="Wang J."/>
        </authorList>
    </citation>
    <scope>NUCLEOTIDE SEQUENCE [LARGE SCALE GENOMIC DNA]</scope>
    <source>
        <strain evidence="1 2">DSM 14668</strain>
    </source>
</reference>
<comment type="caution">
    <text evidence="1">The sequence shown here is derived from an EMBL/GenBank/DDBJ whole genome shotgun (WGS) entry which is preliminary data.</text>
</comment>
<dbReference type="AlphaFoldDB" id="A0A4U1J234"/>
<keyword evidence="2" id="KW-1185">Reference proteome</keyword>
<organism evidence="1 2">
    <name type="scientific">Polyangium fumosum</name>
    <dbReference type="NCBI Taxonomy" id="889272"/>
    <lineage>
        <taxon>Bacteria</taxon>
        <taxon>Pseudomonadati</taxon>
        <taxon>Myxococcota</taxon>
        <taxon>Polyangia</taxon>
        <taxon>Polyangiales</taxon>
        <taxon>Polyangiaceae</taxon>
        <taxon>Polyangium</taxon>
    </lineage>
</organism>
<name>A0A4U1J234_9BACT</name>
<gene>
    <name evidence="1" type="ORF">E8A74_32195</name>
</gene>
<dbReference type="EMBL" id="SSMQ01000042">
    <property type="protein sequence ID" value="TKD01029.1"/>
    <property type="molecule type" value="Genomic_DNA"/>
</dbReference>